<keyword evidence="2" id="KW-0347">Helicase</keyword>
<evidence type="ECO:0000259" key="1">
    <source>
        <dbReference type="Pfam" id="PF08785"/>
    </source>
</evidence>
<proteinExistence type="predicted"/>
<dbReference type="Pfam" id="PF08785">
    <property type="entry name" value="Ku_PK_bind"/>
    <property type="match status" value="1"/>
</dbReference>
<dbReference type="EMBL" id="JTDY01010821">
    <property type="protein sequence ID" value="KOB57980.1"/>
    <property type="molecule type" value="Genomic_DNA"/>
</dbReference>
<dbReference type="Proteomes" id="UP000037510">
    <property type="component" value="Unassembled WGS sequence"/>
</dbReference>
<comment type="caution">
    <text evidence="2">The sequence shown here is derived from an EMBL/GenBank/DDBJ whole genome shotgun (WGS) entry which is preliminary data.</text>
</comment>
<dbReference type="AlphaFoldDB" id="A0A0L7K497"/>
<feature type="domain" description="Ku C-terminal" evidence="1">
    <location>
        <begin position="8"/>
        <end position="79"/>
    </location>
</feature>
<keyword evidence="2" id="KW-0547">Nucleotide-binding</keyword>
<name>A0A0L7K497_OPEBR</name>
<dbReference type="InterPro" id="IPR036494">
    <property type="entry name" value="Ku_C_sf"/>
</dbReference>
<reference evidence="2 3" key="1">
    <citation type="journal article" date="2015" name="Genome Biol. Evol.">
        <title>The genome of winter moth (Operophtera brumata) provides a genomic perspective on sexual dimorphism and phenology.</title>
        <authorList>
            <person name="Derks M.F."/>
            <person name="Smit S."/>
            <person name="Salis L."/>
            <person name="Schijlen E."/>
            <person name="Bossers A."/>
            <person name="Mateman C."/>
            <person name="Pijl A.S."/>
            <person name="de Ridder D."/>
            <person name="Groenen M.A."/>
            <person name="Visser M.E."/>
            <person name="Megens H.J."/>
        </authorList>
    </citation>
    <scope>NUCLEOTIDE SEQUENCE [LARGE SCALE GENOMIC DNA]</scope>
    <source>
        <strain evidence="2">WM2013NL</strain>
        <tissue evidence="2">Head and thorax</tissue>
    </source>
</reference>
<gene>
    <name evidence="2" type="ORF">OBRU01_25590</name>
</gene>
<dbReference type="InterPro" id="IPR014893">
    <property type="entry name" value="Ku_PK_bind"/>
</dbReference>
<dbReference type="Gene3D" id="1.25.40.240">
    <property type="entry name" value="Ku, C-terminal domain"/>
    <property type="match status" value="1"/>
</dbReference>
<keyword evidence="3" id="KW-1185">Reference proteome</keyword>
<dbReference type="GO" id="GO:0004386">
    <property type="term" value="F:helicase activity"/>
    <property type="evidence" value="ECO:0007669"/>
    <property type="project" value="UniProtKB-KW"/>
</dbReference>
<keyword evidence="2" id="KW-0378">Hydrolase</keyword>
<sequence>MINGNLDGDYTRAFDAVLFFRKECVDSDPSYYNNWLKTFKELLTYRCKHDIVGMISEKNANFILKAENNLSKYDTADSHQDSQLYENDTLPNSIELTLKTEDDLFADF</sequence>
<organism evidence="2 3">
    <name type="scientific">Operophtera brumata</name>
    <name type="common">Winter moth</name>
    <name type="synonym">Phalaena brumata</name>
    <dbReference type="NCBI Taxonomy" id="104452"/>
    <lineage>
        <taxon>Eukaryota</taxon>
        <taxon>Metazoa</taxon>
        <taxon>Ecdysozoa</taxon>
        <taxon>Arthropoda</taxon>
        <taxon>Hexapoda</taxon>
        <taxon>Insecta</taxon>
        <taxon>Pterygota</taxon>
        <taxon>Neoptera</taxon>
        <taxon>Endopterygota</taxon>
        <taxon>Lepidoptera</taxon>
        <taxon>Glossata</taxon>
        <taxon>Ditrysia</taxon>
        <taxon>Geometroidea</taxon>
        <taxon>Geometridae</taxon>
        <taxon>Larentiinae</taxon>
        <taxon>Operophtera</taxon>
    </lineage>
</organism>
<dbReference type="SUPFAM" id="SSF101420">
    <property type="entry name" value="C-terminal domain of Ku80"/>
    <property type="match status" value="1"/>
</dbReference>
<accession>A0A0L7K497</accession>
<evidence type="ECO:0000313" key="2">
    <source>
        <dbReference type="EMBL" id="KOB57980.1"/>
    </source>
</evidence>
<keyword evidence="2" id="KW-0067">ATP-binding</keyword>
<evidence type="ECO:0000313" key="3">
    <source>
        <dbReference type="Proteomes" id="UP000037510"/>
    </source>
</evidence>
<protein>
    <submittedName>
        <fullName evidence="2">Ku P80 DNA helicase</fullName>
    </submittedName>
</protein>